<name>A0A075H0A5_9ARCH</name>
<protein>
    <recommendedName>
        <fullName evidence="2">DUF2203 domain-containing protein</fullName>
    </recommendedName>
</protein>
<dbReference type="AlphaFoldDB" id="A0A075H0A5"/>
<accession>A0A075H0A5</accession>
<dbReference type="EMBL" id="KF900816">
    <property type="protein sequence ID" value="AIF07932.1"/>
    <property type="molecule type" value="Genomic_DNA"/>
</dbReference>
<evidence type="ECO:0008006" key="2">
    <source>
        <dbReference type="Google" id="ProtNLM"/>
    </source>
</evidence>
<reference evidence="1" key="1">
    <citation type="journal article" date="2014" name="Genome Biol. Evol.">
        <title>Pangenome evidence for extensive interdomain horizontal transfer affecting lineage core and shell genes in uncultured planktonic thaumarchaeota and euryarchaeota.</title>
        <authorList>
            <person name="Deschamps P."/>
            <person name="Zivanovic Y."/>
            <person name="Moreira D."/>
            <person name="Rodriguez-Valera F."/>
            <person name="Lopez-Garcia P."/>
        </authorList>
    </citation>
    <scope>NUCLEOTIDE SEQUENCE</scope>
</reference>
<dbReference type="PIRSF" id="PIRSF016498">
    <property type="entry name" value="UCP016498"/>
    <property type="match status" value="1"/>
</dbReference>
<dbReference type="InterPro" id="IPR018699">
    <property type="entry name" value="DUF2203"/>
</dbReference>
<sequence>MFSFFTAKEANDALPDVIKKFEYSLAKKNDITKIEKELQLTVSTTDSFEKYMELKQKLNTAITKFYQSIEILESTGVMIKSIDQGLLDFPSKRFDEEVCLCWKHGETEIKFWHDKESGFMGRKPIEVNDESLV</sequence>
<evidence type="ECO:0000313" key="1">
    <source>
        <dbReference type="EMBL" id="AIF07932.1"/>
    </source>
</evidence>
<proteinExistence type="predicted"/>
<dbReference type="Pfam" id="PF09969">
    <property type="entry name" value="DUF2203"/>
    <property type="match status" value="1"/>
</dbReference>
<organism evidence="1">
    <name type="scientific">uncultured marine thaumarchaeote KM3_25_G08</name>
    <dbReference type="NCBI Taxonomy" id="1456105"/>
    <lineage>
        <taxon>Archaea</taxon>
        <taxon>Nitrososphaerota</taxon>
        <taxon>environmental samples</taxon>
    </lineage>
</organism>